<protein>
    <submittedName>
        <fullName evidence="1">Uncharacterized protein</fullName>
    </submittedName>
</protein>
<gene>
    <name evidence="1" type="ORF">M3M36_01615</name>
</gene>
<evidence type="ECO:0000313" key="1">
    <source>
        <dbReference type="EMBL" id="USS92340.1"/>
    </source>
</evidence>
<keyword evidence="2" id="KW-1185">Reference proteome</keyword>
<organism evidence="1 2">
    <name type="scientific">Fructobacillus americanaquae</name>
    <dbReference type="NCBI Taxonomy" id="2940302"/>
    <lineage>
        <taxon>Bacteria</taxon>
        <taxon>Bacillati</taxon>
        <taxon>Bacillota</taxon>
        <taxon>Bacilli</taxon>
        <taxon>Lactobacillales</taxon>
        <taxon>Lactobacillaceae</taxon>
        <taxon>Fructobacillus</taxon>
    </lineage>
</organism>
<reference evidence="1" key="1">
    <citation type="submission" date="2022-05" db="EMBL/GenBank/DDBJ databases">
        <authorList>
            <person name="Oliphant S.A."/>
            <person name="Watson-Haigh N.S."/>
            <person name="Sumby K.M."/>
            <person name="Gardner J.M."/>
            <person name="Jiranek V."/>
        </authorList>
    </citation>
    <scope>NUCLEOTIDE SEQUENCE</scope>
    <source>
        <strain evidence="1">KI3_B9</strain>
    </source>
</reference>
<sequence length="46" mass="5320">MVEFVWQTFLPVTDQTLQASFFSKTVFRFNGKLFFLFDLGGYDGSS</sequence>
<dbReference type="EMBL" id="CP097122">
    <property type="protein sequence ID" value="USS92340.1"/>
    <property type="molecule type" value="Genomic_DNA"/>
</dbReference>
<dbReference type="Proteomes" id="UP001056093">
    <property type="component" value="Chromosome"/>
</dbReference>
<name>A0ABY5C2K7_9LACO</name>
<evidence type="ECO:0000313" key="2">
    <source>
        <dbReference type="Proteomes" id="UP001056093"/>
    </source>
</evidence>
<dbReference type="RefSeq" id="WP_252774124.1">
    <property type="nucleotide sequence ID" value="NZ_CP097122.1"/>
</dbReference>
<accession>A0ABY5C2K7</accession>
<proteinExistence type="predicted"/>